<dbReference type="OrthoDB" id="6036at2759"/>
<gene>
    <name evidence="8" type="primary">LOC110792915</name>
</gene>
<dbReference type="Pfam" id="PF01412">
    <property type="entry name" value="ArfGap"/>
    <property type="match status" value="1"/>
</dbReference>
<dbReference type="CDD" id="cd08838">
    <property type="entry name" value="ArfGap_AGFG"/>
    <property type="match status" value="1"/>
</dbReference>
<dbReference type="InterPro" id="IPR037278">
    <property type="entry name" value="ARFGAP/RecO"/>
</dbReference>
<dbReference type="PROSITE" id="PS50115">
    <property type="entry name" value="ARFGAP"/>
    <property type="match status" value="1"/>
</dbReference>
<name>A0A9R0IQP2_SPIOL</name>
<feature type="compositionally biased region" description="Basic and acidic residues" evidence="5">
    <location>
        <begin position="206"/>
        <end position="230"/>
    </location>
</feature>
<evidence type="ECO:0000256" key="1">
    <source>
        <dbReference type="ARBA" id="ARBA00022723"/>
    </source>
</evidence>
<feature type="compositionally biased region" description="Basic and acidic residues" evidence="5">
    <location>
        <begin position="158"/>
        <end position="169"/>
    </location>
</feature>
<dbReference type="PRINTS" id="PR00405">
    <property type="entry name" value="REVINTRACTNG"/>
</dbReference>
<evidence type="ECO:0000313" key="7">
    <source>
        <dbReference type="Proteomes" id="UP000813463"/>
    </source>
</evidence>
<feature type="compositionally biased region" description="Basic and acidic residues" evidence="5">
    <location>
        <begin position="176"/>
        <end position="193"/>
    </location>
</feature>
<dbReference type="InterPro" id="IPR038508">
    <property type="entry name" value="ArfGAP_dom_sf"/>
</dbReference>
<feature type="compositionally biased region" description="Low complexity" evidence="5">
    <location>
        <begin position="696"/>
        <end position="706"/>
    </location>
</feature>
<feature type="region of interest" description="Disordered" evidence="5">
    <location>
        <begin position="690"/>
        <end position="714"/>
    </location>
</feature>
<dbReference type="Proteomes" id="UP000813463">
    <property type="component" value="Chromosome 2"/>
</dbReference>
<reference evidence="7" key="1">
    <citation type="journal article" date="2021" name="Nat. Commun.">
        <title>Genomic analyses provide insights into spinach domestication and the genetic basis of agronomic traits.</title>
        <authorList>
            <person name="Cai X."/>
            <person name="Sun X."/>
            <person name="Xu C."/>
            <person name="Sun H."/>
            <person name="Wang X."/>
            <person name="Ge C."/>
            <person name="Zhang Z."/>
            <person name="Wang Q."/>
            <person name="Fei Z."/>
            <person name="Jiao C."/>
            <person name="Wang Q."/>
        </authorList>
    </citation>
    <scope>NUCLEOTIDE SEQUENCE [LARGE SCALE GENOMIC DNA]</scope>
    <source>
        <strain evidence="7">cv. Varoflay</strain>
    </source>
</reference>
<evidence type="ECO:0000256" key="4">
    <source>
        <dbReference type="PROSITE-ProRule" id="PRU00288"/>
    </source>
</evidence>
<dbReference type="PANTHER" id="PTHR46085">
    <property type="entry name" value="ARFGAP/RECO-RELATED"/>
    <property type="match status" value="1"/>
</dbReference>
<keyword evidence="2 4" id="KW-0863">Zinc-finger</keyword>
<evidence type="ECO:0000259" key="6">
    <source>
        <dbReference type="PROSITE" id="PS50115"/>
    </source>
</evidence>
<feature type="compositionally biased region" description="Basic and acidic residues" evidence="5">
    <location>
        <begin position="122"/>
        <end position="148"/>
    </location>
</feature>
<dbReference type="RefSeq" id="XP_021853427.1">
    <property type="nucleotide sequence ID" value="XM_021997735.2"/>
</dbReference>
<dbReference type="GeneID" id="110792915"/>
<protein>
    <submittedName>
        <fullName evidence="8">Probable ADP-ribosylation factor GTPase-activating protein AGD14</fullName>
    </submittedName>
</protein>
<feature type="region of interest" description="Disordered" evidence="5">
    <location>
        <begin position="470"/>
        <end position="499"/>
    </location>
</feature>
<evidence type="ECO:0000313" key="8">
    <source>
        <dbReference type="RefSeq" id="XP_021853427.1"/>
    </source>
</evidence>
<sequence>MASRKEDEKNEKIIRGLLKQPGNRKCINCNTMGPQYVCITFSTFVCTTCGGIHREFSHRVKSVSMAKFTPQEIASLQAGGNERAKEIHFRDWDSQREPVPDSNNVYKLRDFIKHVYVDRRYSGEKGSDRPPRGKLGDKEEANENRKSDASQSGSRSPPYDDRYERRYNDRSSPGYDARRSPGYDQDNQRHSDYGRSPVRSGIVNNWRREDRFSNGRKSDDRHSSDGESKPEIGSPDSQKDSSVPSLPAVRPVGEILGENVVPLRISEPPRANSGRVADGSKITQRTASSSSLASSNGNPMETKRETSLIDFDAEPEPPVTAGLPQAQQPTAGQSVVQSTSTQSDDNWAFFDSAPVGMVSQAPQSMNPLESVLGLSVPVPGHSSGSIGSDAASMPSNGMFPSSTSGDLLFASVGSTLTSAFPGSAPASSPLTALSSSPSGGAVVASSLPPMLPANGGTYQQYGIQHQQQVSSHFAGSQPAAQQLASAFPSGSSSQGVAGNSVAQPSQAVATLPSPTVEVISSDRQEIPANLFTATYSYAPYQAPVWRPGAGGMYPGMQFPMQYNPAMSMPTFPQPTFPQPTFPQQAKSFNPFDAEGSSGQPAAFPSMSSLNAALPNAAAPGDVAHPSNLGTASPFGSAMPGGNLIPPQMSTVPPVAPSFGSAIAGGSYMGQQLPTNMASHRPQGFGSFGNERPAFGPMNPAAAMPNPSLGGNPFG</sequence>
<dbReference type="FunFam" id="1.10.220.150:FF:000005">
    <property type="entry name" value="Arf-GAP domain and FG repeat-containing protein 1"/>
    <property type="match status" value="1"/>
</dbReference>
<proteinExistence type="predicted"/>
<feature type="region of interest" description="Disordered" evidence="5">
    <location>
        <begin position="122"/>
        <end position="342"/>
    </location>
</feature>
<dbReference type="GO" id="GO:0008270">
    <property type="term" value="F:zinc ion binding"/>
    <property type="evidence" value="ECO:0007669"/>
    <property type="project" value="UniProtKB-KW"/>
</dbReference>
<reference evidence="8" key="2">
    <citation type="submission" date="2025-08" db="UniProtKB">
        <authorList>
            <consortium name="RefSeq"/>
        </authorList>
    </citation>
    <scope>IDENTIFICATION</scope>
    <source>
        <tissue evidence="8">Leaf</tissue>
    </source>
</reference>
<dbReference type="KEGG" id="soe:110792915"/>
<dbReference type="SMART" id="SM00105">
    <property type="entry name" value="ArfGap"/>
    <property type="match status" value="1"/>
</dbReference>
<dbReference type="PANTHER" id="PTHR46085:SF3">
    <property type="entry name" value="ARF GTPASE ACTIVATING PROTEIN"/>
    <property type="match status" value="1"/>
</dbReference>
<evidence type="ECO:0000256" key="5">
    <source>
        <dbReference type="SAM" id="MobiDB-lite"/>
    </source>
</evidence>
<dbReference type="GO" id="GO:0005096">
    <property type="term" value="F:GTPase activator activity"/>
    <property type="evidence" value="ECO:0007669"/>
    <property type="project" value="InterPro"/>
</dbReference>
<keyword evidence="3" id="KW-0862">Zinc</keyword>
<accession>A0A9R0IQP2</accession>
<keyword evidence="7" id="KW-1185">Reference proteome</keyword>
<dbReference type="SUPFAM" id="SSF57863">
    <property type="entry name" value="ArfGap/RecO-like zinc finger"/>
    <property type="match status" value="1"/>
</dbReference>
<feature type="domain" description="Arf-GAP" evidence="6">
    <location>
        <begin position="11"/>
        <end position="129"/>
    </location>
</feature>
<keyword evidence="1" id="KW-0479">Metal-binding</keyword>
<feature type="compositionally biased region" description="Low complexity" evidence="5">
    <location>
        <begin position="333"/>
        <end position="342"/>
    </location>
</feature>
<dbReference type="InterPro" id="IPR001164">
    <property type="entry name" value="ArfGAP_dom"/>
</dbReference>
<dbReference type="InterPro" id="IPR044820">
    <property type="entry name" value="AGD14-like"/>
</dbReference>
<organism evidence="7 8">
    <name type="scientific">Spinacia oleracea</name>
    <name type="common">Spinach</name>
    <dbReference type="NCBI Taxonomy" id="3562"/>
    <lineage>
        <taxon>Eukaryota</taxon>
        <taxon>Viridiplantae</taxon>
        <taxon>Streptophyta</taxon>
        <taxon>Embryophyta</taxon>
        <taxon>Tracheophyta</taxon>
        <taxon>Spermatophyta</taxon>
        <taxon>Magnoliopsida</taxon>
        <taxon>eudicotyledons</taxon>
        <taxon>Gunneridae</taxon>
        <taxon>Pentapetalae</taxon>
        <taxon>Caryophyllales</taxon>
        <taxon>Chenopodiaceae</taxon>
        <taxon>Chenopodioideae</taxon>
        <taxon>Anserineae</taxon>
        <taxon>Spinacia</taxon>
    </lineage>
</organism>
<evidence type="ECO:0000256" key="2">
    <source>
        <dbReference type="ARBA" id="ARBA00022771"/>
    </source>
</evidence>
<evidence type="ECO:0000256" key="3">
    <source>
        <dbReference type="ARBA" id="ARBA00022833"/>
    </source>
</evidence>
<dbReference type="AlphaFoldDB" id="A0A9R0IQP2"/>
<dbReference type="Gene3D" id="1.10.220.150">
    <property type="entry name" value="Arf GTPase activating protein"/>
    <property type="match status" value="1"/>
</dbReference>